<evidence type="ECO:0000259" key="2">
    <source>
        <dbReference type="Pfam" id="PF00042"/>
    </source>
</evidence>
<name>A0A2M7G072_9BACT</name>
<sequence>MKDSDFVKLSFGRCLNQTDIIGRFYQIFLDSHPDIRPMFANTNFEVQKGLLRQGINLALMFADDNPVGKSGLARIRESHGKKNLNIRPELYSYWKRSFMQAISECDNEYSPEIRAHWDRILQKAIDYIISGYDEQA</sequence>
<dbReference type="AlphaFoldDB" id="A0A2M7G072"/>
<dbReference type="Gene3D" id="1.10.490.10">
    <property type="entry name" value="Globins"/>
    <property type="match status" value="1"/>
</dbReference>
<dbReference type="Pfam" id="PF00042">
    <property type="entry name" value="Globin"/>
    <property type="match status" value="1"/>
</dbReference>
<dbReference type="Proteomes" id="UP000231019">
    <property type="component" value="Unassembled WGS sequence"/>
</dbReference>
<organism evidence="3 4">
    <name type="scientific">bacterium (Candidatus Blackallbacteria) CG17_big_fil_post_rev_8_21_14_2_50_48_46</name>
    <dbReference type="NCBI Taxonomy" id="2014261"/>
    <lineage>
        <taxon>Bacteria</taxon>
        <taxon>Candidatus Blackallbacteria</taxon>
    </lineage>
</organism>
<gene>
    <name evidence="3" type="ORF">COW36_18840</name>
</gene>
<keyword evidence="1" id="KW-0349">Heme</keyword>
<dbReference type="InterPro" id="IPR012292">
    <property type="entry name" value="Globin/Proto"/>
</dbReference>
<evidence type="ECO:0000256" key="1">
    <source>
        <dbReference type="RuleBase" id="RU000356"/>
    </source>
</evidence>
<keyword evidence="1" id="KW-0479">Metal-binding</keyword>
<dbReference type="GO" id="GO:0005344">
    <property type="term" value="F:oxygen carrier activity"/>
    <property type="evidence" value="ECO:0007669"/>
    <property type="project" value="UniProtKB-KW"/>
</dbReference>
<dbReference type="EMBL" id="PFFQ01000054">
    <property type="protein sequence ID" value="PIW14984.1"/>
    <property type="molecule type" value="Genomic_DNA"/>
</dbReference>
<protein>
    <submittedName>
        <fullName evidence="3">Globin</fullName>
    </submittedName>
</protein>
<comment type="similarity">
    <text evidence="1">Belongs to the globin family.</text>
</comment>
<reference evidence="3 4" key="1">
    <citation type="submission" date="2017-09" db="EMBL/GenBank/DDBJ databases">
        <title>Depth-based differentiation of microbial function through sediment-hosted aquifers and enrichment of novel symbionts in the deep terrestrial subsurface.</title>
        <authorList>
            <person name="Probst A.J."/>
            <person name="Ladd B."/>
            <person name="Jarett J.K."/>
            <person name="Geller-Mcgrath D.E."/>
            <person name="Sieber C.M."/>
            <person name="Emerson J.B."/>
            <person name="Anantharaman K."/>
            <person name="Thomas B.C."/>
            <person name="Malmstrom R."/>
            <person name="Stieglmeier M."/>
            <person name="Klingl A."/>
            <person name="Woyke T."/>
            <person name="Ryan C.M."/>
            <person name="Banfield J.F."/>
        </authorList>
    </citation>
    <scope>NUCLEOTIDE SEQUENCE [LARGE SCALE GENOMIC DNA]</scope>
    <source>
        <strain evidence="3">CG17_big_fil_post_rev_8_21_14_2_50_48_46</strain>
    </source>
</reference>
<evidence type="ECO:0000313" key="4">
    <source>
        <dbReference type="Proteomes" id="UP000231019"/>
    </source>
</evidence>
<dbReference type="GO" id="GO:0019825">
    <property type="term" value="F:oxygen binding"/>
    <property type="evidence" value="ECO:0007669"/>
    <property type="project" value="InterPro"/>
</dbReference>
<keyword evidence="1" id="KW-0561">Oxygen transport</keyword>
<dbReference type="CDD" id="cd01040">
    <property type="entry name" value="Mb-like"/>
    <property type="match status" value="1"/>
</dbReference>
<evidence type="ECO:0000313" key="3">
    <source>
        <dbReference type="EMBL" id="PIW14984.1"/>
    </source>
</evidence>
<dbReference type="GO" id="GO:0020037">
    <property type="term" value="F:heme binding"/>
    <property type="evidence" value="ECO:0007669"/>
    <property type="project" value="InterPro"/>
</dbReference>
<dbReference type="InterPro" id="IPR009050">
    <property type="entry name" value="Globin-like_sf"/>
</dbReference>
<feature type="domain" description="Globin" evidence="2">
    <location>
        <begin position="23"/>
        <end position="126"/>
    </location>
</feature>
<accession>A0A2M7G072</accession>
<dbReference type="SUPFAM" id="SSF46458">
    <property type="entry name" value="Globin-like"/>
    <property type="match status" value="1"/>
</dbReference>
<dbReference type="InterPro" id="IPR044399">
    <property type="entry name" value="Mb-like_M"/>
</dbReference>
<keyword evidence="1" id="KW-0813">Transport</keyword>
<comment type="caution">
    <text evidence="3">The sequence shown here is derived from an EMBL/GenBank/DDBJ whole genome shotgun (WGS) entry which is preliminary data.</text>
</comment>
<keyword evidence="1" id="KW-0408">Iron</keyword>
<proteinExistence type="inferred from homology"/>
<dbReference type="InterPro" id="IPR000971">
    <property type="entry name" value="Globin"/>
</dbReference>